<evidence type="ECO:0000313" key="1">
    <source>
        <dbReference type="EMBL" id="AYG57518.1"/>
    </source>
</evidence>
<evidence type="ECO:0000313" key="2">
    <source>
        <dbReference type="Proteomes" id="UP000282195"/>
    </source>
</evidence>
<protein>
    <submittedName>
        <fullName evidence="1">Uncharacterized protein</fullName>
    </submittedName>
</protein>
<organism evidence="1 2">
    <name type="scientific">Rhizobium jaguaris</name>
    <dbReference type="NCBI Taxonomy" id="1312183"/>
    <lineage>
        <taxon>Bacteria</taxon>
        <taxon>Pseudomonadati</taxon>
        <taxon>Pseudomonadota</taxon>
        <taxon>Alphaproteobacteria</taxon>
        <taxon>Hyphomicrobiales</taxon>
        <taxon>Rhizobiaceae</taxon>
        <taxon>Rhizobium/Agrobacterium group</taxon>
        <taxon>Rhizobium</taxon>
    </lineage>
</organism>
<dbReference type="Proteomes" id="UP000282195">
    <property type="component" value="Chromosome"/>
</dbReference>
<dbReference type="KEGG" id="rjg:CCGE525_00770"/>
<gene>
    <name evidence="1" type="ORF">CCGE525_00770</name>
</gene>
<reference evidence="1 2" key="1">
    <citation type="submission" date="2018-10" db="EMBL/GenBank/DDBJ databases">
        <title>Rhizobium etli, R. leguminosarum and a new Rhizobium genospecies from Phaseolus dumosus.</title>
        <authorList>
            <person name="Ramirez-Puebla S.T."/>
            <person name="Rogel-Hernandez M.A."/>
            <person name="Guerrero G."/>
            <person name="Ormeno-Orrillo E."/>
            <person name="Martinez-Romero J.C."/>
            <person name="Negrete-Yankelevich S."/>
            <person name="Martinez-Romero E."/>
        </authorList>
    </citation>
    <scope>NUCLEOTIDE SEQUENCE [LARGE SCALE GENOMIC DNA]</scope>
    <source>
        <strain evidence="1 2">CCGE525</strain>
    </source>
</reference>
<keyword evidence="2" id="KW-1185">Reference proteome</keyword>
<dbReference type="OrthoDB" id="8390850at2"/>
<name>A0A387FF51_9HYPH</name>
<accession>A0A387FF51</accession>
<sequence>MLRKYVSTHNQPLDSLDLDICQRAFDTSLFQLNIDKDSAEAEQLAAVIIRLFQQGIRNERQLAGLVSAARGRLYRGLL</sequence>
<dbReference type="AlphaFoldDB" id="A0A387FF51"/>
<dbReference type="EMBL" id="CP032694">
    <property type="protein sequence ID" value="AYG57518.1"/>
    <property type="molecule type" value="Genomic_DNA"/>
</dbReference>
<proteinExistence type="predicted"/>
<dbReference type="RefSeq" id="WP_120702620.1">
    <property type="nucleotide sequence ID" value="NZ_CP032694.1"/>
</dbReference>